<dbReference type="PROSITE" id="PS50850">
    <property type="entry name" value="MFS"/>
    <property type="match status" value="1"/>
</dbReference>
<dbReference type="Proteomes" id="UP000186922">
    <property type="component" value="Unassembled WGS sequence"/>
</dbReference>
<feature type="transmembrane region" description="Helical" evidence="3">
    <location>
        <begin position="215"/>
        <end position="233"/>
    </location>
</feature>
<comment type="caution">
    <text evidence="5">The sequence shown here is derived from an EMBL/GenBank/DDBJ whole genome shotgun (WGS) entry which is preliminary data.</text>
</comment>
<dbReference type="AlphaFoldDB" id="A0A1D1UFI0"/>
<feature type="transmembrane region" description="Helical" evidence="3">
    <location>
        <begin position="568"/>
        <end position="593"/>
    </location>
</feature>
<name>A0A1D1UFI0_RAMVA</name>
<dbReference type="PANTHER" id="PTHR11360:SF286">
    <property type="entry name" value="GH22266P"/>
    <property type="match status" value="1"/>
</dbReference>
<feature type="transmembrane region" description="Helical" evidence="3">
    <location>
        <begin position="184"/>
        <end position="203"/>
    </location>
</feature>
<sequence>MARGKFEPNRDDPAPGSLNGRGVLTKQEEAHELTPLQNATVQDVKVVPKAPDSGYGWVIVVASFFCNFIVDGVAYSGSQYIVAWSDAFPDAAKSTVSLTISLLNGVYLLMGPVSSALTNAFGFRVVIFSGALITCMAFIISLFARSITYLILSFGVLGGIGFGLIYSPSILCVCYYFDKKRAMAVGISVCGSGVGAFVFPPLIQMVLDEYGWQGSMLILAGLVLQVCIAGSLMRTLAVDVVEEVKVVGDLERAAVTGDLKGGSRVRSSSGASTKGMDLVSSRKYSSQHGIDIQTLEHGRVTHDIRSGPVKLHSSQPDINDPMMVPGVHRSHEVAAPLERKDVHVQGSLKHLNRQESEQVEVEQFRKDSLTRRQQHAAASGVPPKKGWLPPQLRQALVEMADFRIYGNLVFLIFSLASFLGMIAFYIPFAFVPDHAIRQFGIDKGTSALLISGIGLTNILGRIFWGWLADRPRMDPLVIHNCCIFVVGIVVGFLPLCADYNSLMGICLLFGFFVSPFISLLSIILTSRIGLEQLPSAFGQSQLVRGIASMVGAPIGGALYGAFGDYTVTFWASAVALIAASVIASLILVLSFLTRRRQGSGKIRANAVA</sequence>
<evidence type="ECO:0000259" key="4">
    <source>
        <dbReference type="PROSITE" id="PS50850"/>
    </source>
</evidence>
<feature type="transmembrane region" description="Helical" evidence="3">
    <location>
        <begin position="404"/>
        <end position="426"/>
    </location>
</feature>
<dbReference type="EMBL" id="BDGG01000001">
    <property type="protein sequence ID" value="GAU88396.1"/>
    <property type="molecule type" value="Genomic_DNA"/>
</dbReference>
<evidence type="ECO:0000313" key="6">
    <source>
        <dbReference type="Proteomes" id="UP000186922"/>
    </source>
</evidence>
<keyword evidence="3" id="KW-0812">Transmembrane</keyword>
<feature type="region of interest" description="Disordered" evidence="2">
    <location>
        <begin position="1"/>
        <end position="21"/>
    </location>
</feature>
<dbReference type="InterPro" id="IPR036259">
    <property type="entry name" value="MFS_trans_sf"/>
</dbReference>
<feature type="transmembrane region" description="Helical" evidence="3">
    <location>
        <begin position="125"/>
        <end position="144"/>
    </location>
</feature>
<feature type="transmembrane region" description="Helical" evidence="3">
    <location>
        <begin position="150"/>
        <end position="177"/>
    </location>
</feature>
<dbReference type="SUPFAM" id="SSF103473">
    <property type="entry name" value="MFS general substrate transporter"/>
    <property type="match status" value="1"/>
</dbReference>
<evidence type="ECO:0000256" key="2">
    <source>
        <dbReference type="SAM" id="MobiDB-lite"/>
    </source>
</evidence>
<dbReference type="GO" id="GO:0016020">
    <property type="term" value="C:membrane"/>
    <property type="evidence" value="ECO:0007669"/>
    <property type="project" value="UniProtKB-SubCell"/>
</dbReference>
<proteinExistence type="predicted"/>
<dbReference type="OrthoDB" id="6499973at2759"/>
<keyword evidence="3" id="KW-0472">Membrane</keyword>
<dbReference type="CDD" id="cd17352">
    <property type="entry name" value="MFS_MCT_SLC16"/>
    <property type="match status" value="1"/>
</dbReference>
<accession>A0A1D1UFI0</accession>
<feature type="transmembrane region" description="Helical" evidence="3">
    <location>
        <begin position="476"/>
        <end position="495"/>
    </location>
</feature>
<dbReference type="InterPro" id="IPR020846">
    <property type="entry name" value="MFS_dom"/>
</dbReference>
<organism evidence="5 6">
    <name type="scientific">Ramazzottius varieornatus</name>
    <name type="common">Water bear</name>
    <name type="synonym">Tardigrade</name>
    <dbReference type="NCBI Taxonomy" id="947166"/>
    <lineage>
        <taxon>Eukaryota</taxon>
        <taxon>Metazoa</taxon>
        <taxon>Ecdysozoa</taxon>
        <taxon>Tardigrada</taxon>
        <taxon>Eutardigrada</taxon>
        <taxon>Parachela</taxon>
        <taxon>Hypsibioidea</taxon>
        <taxon>Ramazzottiidae</taxon>
        <taxon>Ramazzottius</taxon>
    </lineage>
</organism>
<evidence type="ECO:0000256" key="1">
    <source>
        <dbReference type="ARBA" id="ARBA00004141"/>
    </source>
</evidence>
<feature type="transmembrane region" description="Helical" evidence="3">
    <location>
        <begin position="542"/>
        <end position="562"/>
    </location>
</feature>
<comment type="subcellular location">
    <subcellularLocation>
        <location evidence="1">Membrane</location>
        <topology evidence="1">Multi-pass membrane protein</topology>
    </subcellularLocation>
</comment>
<dbReference type="GO" id="GO:0008028">
    <property type="term" value="F:monocarboxylic acid transmembrane transporter activity"/>
    <property type="evidence" value="ECO:0007669"/>
    <property type="project" value="TreeGrafter"/>
</dbReference>
<feature type="transmembrane region" description="Helical" evidence="3">
    <location>
        <begin position="95"/>
        <end position="113"/>
    </location>
</feature>
<feature type="transmembrane region" description="Helical" evidence="3">
    <location>
        <begin position="446"/>
        <end position="464"/>
    </location>
</feature>
<keyword evidence="6" id="KW-1185">Reference proteome</keyword>
<evidence type="ECO:0000313" key="5">
    <source>
        <dbReference type="EMBL" id="GAU88396.1"/>
    </source>
</evidence>
<feature type="transmembrane region" description="Helical" evidence="3">
    <location>
        <begin position="55"/>
        <end position="75"/>
    </location>
</feature>
<evidence type="ECO:0000256" key="3">
    <source>
        <dbReference type="SAM" id="Phobius"/>
    </source>
</evidence>
<feature type="domain" description="Major facilitator superfamily (MFS) profile" evidence="4">
    <location>
        <begin position="55"/>
        <end position="596"/>
    </location>
</feature>
<reference evidence="5 6" key="1">
    <citation type="journal article" date="2016" name="Nat. Commun.">
        <title>Extremotolerant tardigrade genome and improved radiotolerance of human cultured cells by tardigrade-unique protein.</title>
        <authorList>
            <person name="Hashimoto T."/>
            <person name="Horikawa D.D."/>
            <person name="Saito Y."/>
            <person name="Kuwahara H."/>
            <person name="Kozuka-Hata H."/>
            <person name="Shin-I T."/>
            <person name="Minakuchi Y."/>
            <person name="Ohishi K."/>
            <person name="Motoyama A."/>
            <person name="Aizu T."/>
            <person name="Enomoto A."/>
            <person name="Kondo K."/>
            <person name="Tanaka S."/>
            <person name="Hara Y."/>
            <person name="Koshikawa S."/>
            <person name="Sagara H."/>
            <person name="Miura T."/>
            <person name="Yokobori S."/>
            <person name="Miyagawa K."/>
            <person name="Suzuki Y."/>
            <person name="Kubo T."/>
            <person name="Oyama M."/>
            <person name="Kohara Y."/>
            <person name="Fujiyama A."/>
            <person name="Arakawa K."/>
            <person name="Katayama T."/>
            <person name="Toyoda A."/>
            <person name="Kunieda T."/>
        </authorList>
    </citation>
    <scope>NUCLEOTIDE SEQUENCE [LARGE SCALE GENOMIC DNA]</scope>
    <source>
        <strain evidence="5 6">YOKOZUNA-1</strain>
    </source>
</reference>
<gene>
    <name evidence="5" type="primary">RvY_01104-1</name>
    <name evidence="5" type="synonym">RvY_01104.1</name>
    <name evidence="5" type="ORF">RvY_01104</name>
</gene>
<dbReference type="STRING" id="947166.A0A1D1UFI0"/>
<keyword evidence="3" id="KW-1133">Transmembrane helix</keyword>
<feature type="compositionally biased region" description="Basic and acidic residues" evidence="2">
    <location>
        <begin position="1"/>
        <end position="13"/>
    </location>
</feature>
<dbReference type="InterPro" id="IPR011701">
    <property type="entry name" value="MFS"/>
</dbReference>
<dbReference type="Gene3D" id="1.20.1250.20">
    <property type="entry name" value="MFS general substrate transporter like domains"/>
    <property type="match status" value="2"/>
</dbReference>
<protein>
    <recommendedName>
        <fullName evidence="4">Major facilitator superfamily (MFS) profile domain-containing protein</fullName>
    </recommendedName>
</protein>
<dbReference type="InterPro" id="IPR050327">
    <property type="entry name" value="Proton-linked_MCT"/>
</dbReference>
<dbReference type="PANTHER" id="PTHR11360">
    <property type="entry name" value="MONOCARBOXYLATE TRANSPORTER"/>
    <property type="match status" value="1"/>
</dbReference>
<dbReference type="Pfam" id="PF07690">
    <property type="entry name" value="MFS_1"/>
    <property type="match status" value="2"/>
</dbReference>
<feature type="transmembrane region" description="Helical" evidence="3">
    <location>
        <begin position="501"/>
        <end position="530"/>
    </location>
</feature>